<evidence type="ECO:0000313" key="3">
    <source>
        <dbReference type="EMBL" id="KAG2898015.1"/>
    </source>
</evidence>
<evidence type="ECO:0000313" key="1">
    <source>
        <dbReference type="EMBL" id="KAG2853023.1"/>
    </source>
</evidence>
<comment type="caution">
    <text evidence="6">The sequence shown here is derived from an EMBL/GenBank/DDBJ whole genome shotgun (WGS) entry which is preliminary data.</text>
</comment>
<accession>A0A329RRJ3</accession>
<reference evidence="1" key="2">
    <citation type="submission" date="2018-10" db="EMBL/GenBank/DDBJ databases">
        <title>Effector identification in a new, highly contiguous assembly of the strawberry crown rot pathogen Phytophthora cactorum.</title>
        <authorList>
            <person name="Armitage A.D."/>
            <person name="Nellist C.F."/>
            <person name="Bates H."/>
            <person name="Vickerstaff R.J."/>
            <person name="Harrison R.J."/>
        </authorList>
    </citation>
    <scope>NUCLEOTIDE SEQUENCE</scope>
    <source>
        <strain evidence="1">15-7</strain>
        <strain evidence="2">4032</strain>
        <strain evidence="3">4040</strain>
        <strain evidence="4">P415</strain>
        <strain evidence="5">P421</strain>
    </source>
</reference>
<dbReference type="EMBL" id="RCMG01000504">
    <property type="protein sequence ID" value="KAG2853023.1"/>
    <property type="molecule type" value="Genomic_DNA"/>
</dbReference>
<protein>
    <submittedName>
        <fullName evidence="6">Uncharacterized protein</fullName>
    </submittedName>
</protein>
<keyword evidence="7" id="KW-1185">Reference proteome</keyword>
<dbReference type="Proteomes" id="UP000251314">
    <property type="component" value="Unassembled WGS sequence"/>
</dbReference>
<reference evidence="6 7" key="1">
    <citation type="submission" date="2018-01" db="EMBL/GenBank/DDBJ databases">
        <title>Draft genome of the strawberry crown rot pathogen Phytophthora cactorum.</title>
        <authorList>
            <person name="Armitage A.D."/>
            <person name="Lysoe E."/>
            <person name="Nellist C.F."/>
            <person name="Harrison R.J."/>
            <person name="Brurberg M.B."/>
        </authorList>
    </citation>
    <scope>NUCLEOTIDE SEQUENCE [LARGE SCALE GENOMIC DNA]</scope>
    <source>
        <strain evidence="6 7">10300</strain>
    </source>
</reference>
<dbReference type="EMBL" id="RCMK01001275">
    <property type="protein sequence ID" value="KAG2898015.1"/>
    <property type="molecule type" value="Genomic_DNA"/>
</dbReference>
<dbReference type="EMBL" id="MJFZ01000589">
    <property type="protein sequence ID" value="RAW27111.1"/>
    <property type="molecule type" value="Genomic_DNA"/>
</dbReference>
<dbReference type="AlphaFoldDB" id="A0A329RRJ3"/>
<evidence type="ECO:0000313" key="7">
    <source>
        <dbReference type="Proteomes" id="UP000251314"/>
    </source>
</evidence>
<name>A0A329RRJ3_9STRA</name>
<dbReference type="EMBL" id="RCMI01001288">
    <property type="protein sequence ID" value="KAG2887155.1"/>
    <property type="molecule type" value="Genomic_DNA"/>
</dbReference>
<dbReference type="Proteomes" id="UP000736787">
    <property type="component" value="Unassembled WGS sequence"/>
</dbReference>
<evidence type="ECO:0000313" key="2">
    <source>
        <dbReference type="EMBL" id="KAG2887155.1"/>
    </source>
</evidence>
<evidence type="ECO:0000313" key="6">
    <source>
        <dbReference type="EMBL" id="RAW27111.1"/>
    </source>
</evidence>
<dbReference type="EMBL" id="RCML01001263">
    <property type="protein sequence ID" value="KAG2964001.1"/>
    <property type="molecule type" value="Genomic_DNA"/>
</dbReference>
<proteinExistence type="predicted"/>
<dbReference type="Proteomes" id="UP000760860">
    <property type="component" value="Unassembled WGS sequence"/>
</dbReference>
<gene>
    <name evidence="6" type="ORF">PC110_g16497</name>
    <name evidence="1" type="ORF">PC113_g14526</name>
    <name evidence="2" type="ORF">PC115_g20445</name>
    <name evidence="3" type="ORF">PC117_g22673</name>
    <name evidence="4" type="ORF">PC118_g20587</name>
    <name evidence="5" type="ORF">PC129_g19838</name>
</gene>
<dbReference type="Proteomes" id="UP000697107">
    <property type="component" value="Unassembled WGS sequence"/>
</dbReference>
<evidence type="ECO:0000313" key="5">
    <source>
        <dbReference type="EMBL" id="KAG3209145.1"/>
    </source>
</evidence>
<dbReference type="Proteomes" id="UP000774804">
    <property type="component" value="Unassembled WGS sequence"/>
</dbReference>
<dbReference type="EMBL" id="RCMV01001323">
    <property type="protein sequence ID" value="KAG3209145.1"/>
    <property type="molecule type" value="Genomic_DNA"/>
</dbReference>
<dbReference type="OrthoDB" id="125347at2759"/>
<dbReference type="Proteomes" id="UP000735874">
    <property type="component" value="Unassembled WGS sequence"/>
</dbReference>
<dbReference type="VEuPathDB" id="FungiDB:PC110_g16497"/>
<sequence>MIAKTIQTKGKWLTLEQKWQIVEQGRRVHPVPSLAELACWSEATS</sequence>
<evidence type="ECO:0000313" key="4">
    <source>
        <dbReference type="EMBL" id="KAG2964001.1"/>
    </source>
</evidence>
<organism evidence="6 7">
    <name type="scientific">Phytophthora cactorum</name>
    <dbReference type="NCBI Taxonomy" id="29920"/>
    <lineage>
        <taxon>Eukaryota</taxon>
        <taxon>Sar</taxon>
        <taxon>Stramenopiles</taxon>
        <taxon>Oomycota</taxon>
        <taxon>Peronosporomycetes</taxon>
        <taxon>Peronosporales</taxon>
        <taxon>Peronosporaceae</taxon>
        <taxon>Phytophthora</taxon>
    </lineage>
</organism>